<comment type="caution">
    <text evidence="14">The sequence shown here is derived from an EMBL/GenBank/DDBJ whole genome shotgun (WGS) entry which is preliminary data.</text>
</comment>
<dbReference type="NCBIfam" id="TIGR00440">
    <property type="entry name" value="glnS"/>
    <property type="match status" value="1"/>
</dbReference>
<comment type="similarity">
    <text evidence="10">Belongs to the class-I aminoacyl-tRNA synthetase family.</text>
</comment>
<evidence type="ECO:0000256" key="4">
    <source>
        <dbReference type="ARBA" id="ARBA00022741"/>
    </source>
</evidence>
<comment type="catalytic activity">
    <reaction evidence="8">
        <text>tRNA(Gln) + L-glutamine + ATP = L-glutaminyl-tRNA(Gln) + AMP + diphosphate</text>
        <dbReference type="Rhea" id="RHEA:20121"/>
        <dbReference type="Rhea" id="RHEA-COMP:9662"/>
        <dbReference type="Rhea" id="RHEA-COMP:9681"/>
        <dbReference type="ChEBI" id="CHEBI:30616"/>
        <dbReference type="ChEBI" id="CHEBI:33019"/>
        <dbReference type="ChEBI" id="CHEBI:58359"/>
        <dbReference type="ChEBI" id="CHEBI:78442"/>
        <dbReference type="ChEBI" id="CHEBI:78521"/>
        <dbReference type="ChEBI" id="CHEBI:456215"/>
        <dbReference type="EC" id="6.1.1.18"/>
    </reaction>
</comment>
<proteinExistence type="inferred from homology"/>
<evidence type="ECO:0000256" key="2">
    <source>
        <dbReference type="ARBA" id="ARBA00022490"/>
    </source>
</evidence>
<evidence type="ECO:0000256" key="8">
    <source>
        <dbReference type="ARBA" id="ARBA00048270"/>
    </source>
</evidence>
<feature type="domain" description="tRNA synthetases class I (E and Q) anti-codon binding" evidence="13">
    <location>
        <begin position="453"/>
        <end position="522"/>
    </location>
</feature>
<keyword evidence="2" id="KW-0963">Cytoplasm</keyword>
<dbReference type="PRINTS" id="PR00987">
    <property type="entry name" value="TRNASYNTHGLU"/>
</dbReference>
<dbReference type="GO" id="GO:0004819">
    <property type="term" value="F:glutamine-tRNA ligase activity"/>
    <property type="evidence" value="ECO:0007669"/>
    <property type="project" value="UniProtKB-UniRule"/>
</dbReference>
<dbReference type="PROSITE" id="PS00178">
    <property type="entry name" value="AA_TRNA_LIGASE_I"/>
    <property type="match status" value="1"/>
</dbReference>
<keyword evidence="3 10" id="KW-0436">Ligase</keyword>
<keyword evidence="15" id="KW-1185">Reference proteome</keyword>
<reference evidence="14" key="1">
    <citation type="submission" date="2023-05" db="EMBL/GenBank/DDBJ databases">
        <title>Mariniplasma microaerophilum sp. nov., a novel anaerobic mollicute isolated from terrestrial mud volcano, Taman Peninsula, Russia.</title>
        <authorList>
            <person name="Khomyakova M.A."/>
            <person name="Merkel A.Y."/>
            <person name="Slobodkin A.I."/>
        </authorList>
    </citation>
    <scope>NUCLEOTIDE SEQUENCE</scope>
    <source>
        <strain evidence="14">M4Ah</strain>
    </source>
</reference>
<evidence type="ECO:0000313" key="14">
    <source>
        <dbReference type="EMBL" id="MDI6452141.1"/>
    </source>
</evidence>
<gene>
    <name evidence="14" type="ORF">QJ521_01080</name>
</gene>
<evidence type="ECO:0000256" key="6">
    <source>
        <dbReference type="ARBA" id="ARBA00022917"/>
    </source>
</evidence>
<dbReference type="InterPro" id="IPR020056">
    <property type="entry name" value="Rbsml_bL25/Gln-tRNA_synth_N"/>
</dbReference>
<dbReference type="SUPFAM" id="SSF52374">
    <property type="entry name" value="Nucleotidylyl transferase"/>
    <property type="match status" value="1"/>
</dbReference>
<evidence type="ECO:0000256" key="7">
    <source>
        <dbReference type="ARBA" id="ARBA00023146"/>
    </source>
</evidence>
<dbReference type="GO" id="GO:0006425">
    <property type="term" value="P:glutaminyl-tRNA aminoacylation"/>
    <property type="evidence" value="ECO:0007669"/>
    <property type="project" value="UniProtKB-UniRule"/>
</dbReference>
<evidence type="ECO:0000256" key="3">
    <source>
        <dbReference type="ARBA" id="ARBA00022598"/>
    </source>
</evidence>
<keyword evidence="5 10" id="KW-0067">ATP-binding</keyword>
<evidence type="ECO:0000256" key="9">
    <source>
        <dbReference type="NCBIfam" id="TIGR00440"/>
    </source>
</evidence>
<dbReference type="PANTHER" id="PTHR43097">
    <property type="entry name" value="GLUTAMINE-TRNA LIGASE"/>
    <property type="match status" value="1"/>
</dbReference>
<dbReference type="NCBIfam" id="NF011291">
    <property type="entry name" value="PRK14703.1"/>
    <property type="match status" value="1"/>
</dbReference>
<dbReference type="InterPro" id="IPR011035">
    <property type="entry name" value="Ribosomal_bL25/Gln-tRNA_synth"/>
</dbReference>
<dbReference type="Proteomes" id="UP001431532">
    <property type="component" value="Unassembled WGS sequence"/>
</dbReference>
<dbReference type="GO" id="GO:0005829">
    <property type="term" value="C:cytosol"/>
    <property type="evidence" value="ECO:0007669"/>
    <property type="project" value="TreeGrafter"/>
</dbReference>
<keyword evidence="6 10" id="KW-0648">Protein biosynthesis</keyword>
<dbReference type="GO" id="GO:0005524">
    <property type="term" value="F:ATP binding"/>
    <property type="evidence" value="ECO:0007669"/>
    <property type="project" value="UniProtKB-KW"/>
</dbReference>
<evidence type="ECO:0000256" key="1">
    <source>
        <dbReference type="ARBA" id="ARBA00012836"/>
    </source>
</evidence>
<keyword evidence="4 10" id="KW-0547">Nucleotide-binding</keyword>
<dbReference type="AlphaFoldDB" id="A0AAW6U7S9"/>
<evidence type="ECO:0000259" key="12">
    <source>
        <dbReference type="Pfam" id="PF03950"/>
    </source>
</evidence>
<dbReference type="PANTHER" id="PTHR43097:SF5">
    <property type="entry name" value="GLUTAMATE--TRNA LIGASE"/>
    <property type="match status" value="1"/>
</dbReference>
<evidence type="ECO:0000313" key="15">
    <source>
        <dbReference type="Proteomes" id="UP001431532"/>
    </source>
</evidence>
<dbReference type="SUPFAM" id="SSF50715">
    <property type="entry name" value="Ribosomal protein L25-like"/>
    <property type="match status" value="1"/>
</dbReference>
<name>A0AAW6U7S9_9MOLU</name>
<dbReference type="Pfam" id="PF00749">
    <property type="entry name" value="tRNA-synt_1c"/>
    <property type="match status" value="1"/>
</dbReference>
<evidence type="ECO:0000259" key="13">
    <source>
        <dbReference type="Pfam" id="PF20974"/>
    </source>
</evidence>
<evidence type="ECO:0000256" key="5">
    <source>
        <dbReference type="ARBA" id="ARBA00022840"/>
    </source>
</evidence>
<dbReference type="FunFam" id="3.40.50.620:FF:000037">
    <property type="entry name" value="Glutamine--tRNA ligase cytoplasmic"/>
    <property type="match status" value="1"/>
</dbReference>
<dbReference type="Pfam" id="PF20974">
    <property type="entry name" value="tRNA-synt_1c_C2"/>
    <property type="match status" value="1"/>
</dbReference>
<feature type="domain" description="Glutamyl/glutaminyl-tRNA synthetase class Ib anti-codon binding" evidence="12">
    <location>
        <begin position="335"/>
        <end position="436"/>
    </location>
</feature>
<dbReference type="InterPro" id="IPR000924">
    <property type="entry name" value="Glu/Gln-tRNA-synth"/>
</dbReference>
<evidence type="ECO:0000256" key="10">
    <source>
        <dbReference type="RuleBase" id="RU363037"/>
    </source>
</evidence>
<dbReference type="InterPro" id="IPR049437">
    <property type="entry name" value="tRNA-synt_1c_C2"/>
</dbReference>
<dbReference type="Gene3D" id="2.40.240.10">
    <property type="entry name" value="Ribosomal Protein L25, Chain P"/>
    <property type="match status" value="2"/>
</dbReference>
<evidence type="ECO:0000259" key="11">
    <source>
        <dbReference type="Pfam" id="PF00749"/>
    </source>
</evidence>
<dbReference type="EMBL" id="JASCXW010000002">
    <property type="protein sequence ID" value="MDI6452141.1"/>
    <property type="molecule type" value="Genomic_DNA"/>
</dbReference>
<dbReference type="RefSeq" id="WP_282838556.1">
    <property type="nucleotide sequence ID" value="NZ_JASCXW010000002.1"/>
</dbReference>
<dbReference type="InterPro" id="IPR020058">
    <property type="entry name" value="Glu/Gln-tRNA-synth_Ib_cat-dom"/>
</dbReference>
<accession>A0AAW6U7S9</accession>
<feature type="domain" description="Glutamyl/glutaminyl-tRNA synthetase class Ib catalytic" evidence="11">
    <location>
        <begin position="24"/>
        <end position="331"/>
    </location>
</feature>
<dbReference type="Pfam" id="PF03950">
    <property type="entry name" value="tRNA-synt_1c_C"/>
    <property type="match status" value="1"/>
</dbReference>
<dbReference type="Gene3D" id="3.40.50.620">
    <property type="entry name" value="HUPs"/>
    <property type="match status" value="1"/>
</dbReference>
<dbReference type="InterPro" id="IPR050132">
    <property type="entry name" value="Gln/Glu-tRNA_Ligase"/>
</dbReference>
<dbReference type="EC" id="6.1.1.18" evidence="1 9"/>
<dbReference type="InterPro" id="IPR014729">
    <property type="entry name" value="Rossmann-like_a/b/a_fold"/>
</dbReference>
<dbReference type="InterPro" id="IPR020059">
    <property type="entry name" value="Glu/Gln-tRNA-synth_Ib_codon-bd"/>
</dbReference>
<dbReference type="InterPro" id="IPR004514">
    <property type="entry name" value="Gln-tRNA-synth"/>
</dbReference>
<keyword evidence="7 10" id="KW-0030">Aminoacyl-tRNA synthetase</keyword>
<organism evidence="14 15">
    <name type="scientific">Peloplasma aerotolerans</name>
    <dbReference type="NCBI Taxonomy" id="3044389"/>
    <lineage>
        <taxon>Bacteria</taxon>
        <taxon>Bacillati</taxon>
        <taxon>Mycoplasmatota</taxon>
        <taxon>Mollicutes</taxon>
        <taxon>Acholeplasmatales</taxon>
        <taxon>Acholeplasmataceae</taxon>
        <taxon>Peloplasma</taxon>
    </lineage>
</organism>
<sequence>MENNSNFIKTIIEQDLASGKHTEIITRFPPEPNGFLHIGHARAIVTDFELAKTFGGYTNLRFDDTNPVKEDDIYVQSMIEDIKWLGYEPKNIFFASDYFDEMYERAIILIKKGLAYVDHSTAEEMAKDRGNINTPGKPSKYRNRTVEENLELFHQMKEGKFKEGECVLRAKIDMASPNMNMRDPAIYRISFAEHHRTGKNWCIYPMYDYAHPLEDAIEGITHSLCSLEFEDHRPLYDWFIKETEMPNIPRQIEFGRLNIENTIMSKRFLRELVETNKVIGWDDPRMPTLSGLRRRGFTPEAVKNFILSTGLSKVNSTAGYDMVEAAVRDDLAEKAKRVMAVIDPLKVTITNYEEDKVELIEVDYLQGHPEMGTRKIPFSRHLYIEKDDFVVTKPNNKYKRLSVGDEVRLFHAYFIKANDVVFDKDGEVIEVLATYDVNTRSGSGFNERKPNGTIHFVEATTANKATFNFFGPMIEGDDDMDLLDRFNDDSWEVKKGYVEHALLTTQPLDKFQFMRNGYFCTDKESKDDDLIFNETVPLKSSYK</sequence>
<dbReference type="InterPro" id="IPR001412">
    <property type="entry name" value="aa-tRNA-synth_I_CS"/>
</dbReference>
<protein>
    <recommendedName>
        <fullName evidence="1 9">Glutamine--tRNA ligase</fullName>
        <ecNumber evidence="1 9">6.1.1.18</ecNumber>
    </recommendedName>
</protein>